<geneLocation type="mitochondrion" evidence="2"/>
<accession>A0A2P1H6E1</accession>
<feature type="transmembrane region" description="Helical" evidence="1">
    <location>
        <begin position="114"/>
        <end position="136"/>
    </location>
</feature>
<name>A0A2P1H6E1_DIPCN</name>
<feature type="transmembrane region" description="Helical" evidence="1">
    <location>
        <begin position="224"/>
        <end position="242"/>
    </location>
</feature>
<keyword evidence="2" id="KW-0496">Mitochondrion</keyword>
<keyword evidence="1" id="KW-0472">Membrane</keyword>
<sequence>MNRIHSDIFFFSFFFGCVFCAFCSFVDNLVGFWVFLELCSLSIIPSFFCNVDFNVYSFYNSVLTYIVVSSLSSVLFFVGFLWFEVYYFIYWAFALKLGLFPFSLWVYRVFDNVNWVFIFLLSVVLKFPVLFFSFIFNSVNYFMVYFDCFLTLLMCTFYIWFFSVSWNYVWCHISLASVSTLMVSCFCSDFFICCFIYFYYFLWAVFCCCYFSYVSSYLGIKGSFWVFCFLLLVTPVSLPLFYKLSVCVGVVGSSFYVLFVWSLYSFSEQLFLYKLGGDYFYSSSYNHWLG</sequence>
<feature type="transmembrane region" description="Helical" evidence="1">
    <location>
        <begin position="30"/>
        <end position="50"/>
    </location>
</feature>
<dbReference type="EMBL" id="MG587892">
    <property type="protein sequence ID" value="AVN67103.1"/>
    <property type="molecule type" value="Genomic_DNA"/>
</dbReference>
<keyword evidence="1" id="KW-0812">Transmembrane</keyword>
<proteinExistence type="predicted"/>
<feature type="transmembrane region" description="Helical" evidence="1">
    <location>
        <begin position="88"/>
        <end position="107"/>
    </location>
</feature>
<evidence type="ECO:0000313" key="2">
    <source>
        <dbReference type="EMBL" id="AVN67103.1"/>
    </source>
</evidence>
<protein>
    <submittedName>
        <fullName evidence="2">NADH dehydrogenase subunit 2</fullName>
    </submittedName>
</protein>
<reference evidence="2" key="1">
    <citation type="submission" date="2017-11" db="EMBL/GenBank/DDBJ databases">
        <title>Molecular characterization of Dipylidium caninum: Application to molecular detection and genetic analysis supporting two distinct species.</title>
        <authorList>
            <person name="Beugnet F."/>
            <person name="Fourie J."/>
            <person name="Crafford D."/>
            <person name="Guillot J."/>
            <person name="Rehbein S."/>
            <person name="Labuschagne M."/>
        </authorList>
    </citation>
    <scope>NUCLEOTIDE SEQUENCE</scope>
    <source>
        <strain evidence="2">R166</strain>
    </source>
</reference>
<organism evidence="2">
    <name type="scientific">Dipylidium caninum</name>
    <name type="common">Double-pored dog tapeworm</name>
    <dbReference type="NCBI Taxonomy" id="66787"/>
    <lineage>
        <taxon>Eukaryota</taxon>
        <taxon>Metazoa</taxon>
        <taxon>Spiralia</taxon>
        <taxon>Lophotrochozoa</taxon>
        <taxon>Platyhelminthes</taxon>
        <taxon>Cestoda</taxon>
        <taxon>Eucestoda</taxon>
        <taxon>Cyclophyllidea</taxon>
        <taxon>Dipylidiidae</taxon>
        <taxon>Dipylidium</taxon>
    </lineage>
</organism>
<keyword evidence="1" id="KW-1133">Transmembrane helix</keyword>
<feature type="transmembrane region" description="Helical" evidence="1">
    <location>
        <begin position="197"/>
        <end position="217"/>
    </location>
</feature>
<gene>
    <name evidence="2" type="primary">ND2</name>
</gene>
<feature type="transmembrane region" description="Helical" evidence="1">
    <location>
        <begin position="248"/>
        <end position="266"/>
    </location>
</feature>
<feature type="transmembrane region" description="Helical" evidence="1">
    <location>
        <begin position="62"/>
        <end position="82"/>
    </location>
</feature>
<feature type="transmembrane region" description="Helical" evidence="1">
    <location>
        <begin position="142"/>
        <end position="161"/>
    </location>
</feature>
<dbReference type="AlphaFoldDB" id="A0A2P1H6E1"/>
<evidence type="ECO:0000256" key="1">
    <source>
        <dbReference type="SAM" id="Phobius"/>
    </source>
</evidence>